<dbReference type="Proteomes" id="UP000196573">
    <property type="component" value="Unassembled WGS sequence"/>
</dbReference>
<dbReference type="GO" id="GO:0030257">
    <property type="term" value="C:type III protein secretion system complex"/>
    <property type="evidence" value="ECO:0007669"/>
    <property type="project" value="InterPro"/>
</dbReference>
<comment type="subcellular location">
    <subcellularLocation>
        <location evidence="1">Cell surface</location>
    </subcellularLocation>
    <subcellularLocation>
        <location evidence="2">Secreted</location>
    </subcellularLocation>
</comment>
<name>A0A1X7AEP7_9GAMM</name>
<dbReference type="GO" id="GO:0030254">
    <property type="term" value="P:protein secretion by the type III secretion system"/>
    <property type="evidence" value="ECO:0007669"/>
    <property type="project" value="InterPro"/>
</dbReference>
<dbReference type="NCBIfam" id="TIGR02105">
    <property type="entry name" value="III_needle"/>
    <property type="match status" value="1"/>
</dbReference>
<dbReference type="InterPro" id="IPR037203">
    <property type="entry name" value="T3SS_needle-like_sf"/>
</dbReference>
<keyword evidence="5" id="KW-0653">Protein transport</keyword>
<evidence type="ECO:0000256" key="3">
    <source>
        <dbReference type="ARBA" id="ARBA00022448"/>
    </source>
</evidence>
<gene>
    <name evidence="8" type="primary">yscF</name>
    <name evidence="8" type="ORF">EHSB41UT_00336</name>
</gene>
<evidence type="ECO:0000256" key="6">
    <source>
        <dbReference type="ARBA" id="ARBA00023026"/>
    </source>
</evidence>
<evidence type="ECO:0000313" key="9">
    <source>
        <dbReference type="Proteomes" id="UP000196573"/>
    </source>
</evidence>
<evidence type="ECO:0000256" key="5">
    <source>
        <dbReference type="ARBA" id="ARBA00022927"/>
    </source>
</evidence>
<sequence length="82" mass="9222">MSDNLSSTPNLSFDSTTQRLNEKLNDFESTVKTRMDSLDPSNMADLIAFQQEMNKLTMMYSLESGVIKSIKDTAQGIIQKIN</sequence>
<dbReference type="InterPro" id="IPR011841">
    <property type="entry name" value="T3SS_needle_YscF"/>
</dbReference>
<dbReference type="GO" id="GO:0005576">
    <property type="term" value="C:extracellular region"/>
    <property type="evidence" value="ECO:0007669"/>
    <property type="project" value="UniProtKB-SubCell"/>
</dbReference>
<evidence type="ECO:0000256" key="1">
    <source>
        <dbReference type="ARBA" id="ARBA00004241"/>
    </source>
</evidence>
<evidence type="ECO:0000256" key="7">
    <source>
        <dbReference type="ARBA" id="ARBA00035658"/>
    </source>
</evidence>
<dbReference type="Gene3D" id="1.20.58.90">
    <property type="match status" value="1"/>
</dbReference>
<dbReference type="AlphaFoldDB" id="A0A1X7AEP7"/>
<dbReference type="OrthoDB" id="6401204at2"/>
<reference evidence="8 9" key="1">
    <citation type="submission" date="2017-03" db="EMBL/GenBank/DDBJ databases">
        <authorList>
            <person name="Afonso C.L."/>
            <person name="Miller P.J."/>
            <person name="Scott M.A."/>
            <person name="Spackman E."/>
            <person name="Goraichik I."/>
            <person name="Dimitrov K.M."/>
            <person name="Suarez D.L."/>
            <person name="Swayne D.E."/>
        </authorList>
    </citation>
    <scope>NUCLEOTIDE SEQUENCE [LARGE SCALE GENOMIC DNA]</scope>
    <source>
        <strain evidence="8">SB41UT1</strain>
    </source>
</reference>
<comment type="similarity">
    <text evidence="7">Belongs to the SctF family.</text>
</comment>
<dbReference type="InterPro" id="IPR021123">
    <property type="entry name" value="T3SS_needle-like"/>
</dbReference>
<dbReference type="SUPFAM" id="SSF140129">
    <property type="entry name" value="MxiH-like"/>
    <property type="match status" value="1"/>
</dbReference>
<evidence type="ECO:0000256" key="2">
    <source>
        <dbReference type="ARBA" id="ARBA00004613"/>
    </source>
</evidence>
<accession>A0A1X7AEP7</accession>
<proteinExistence type="inferred from homology"/>
<dbReference type="GO" id="GO:0009986">
    <property type="term" value="C:cell surface"/>
    <property type="evidence" value="ECO:0007669"/>
    <property type="project" value="UniProtKB-SubCell"/>
</dbReference>
<dbReference type="EMBL" id="FWPT01000001">
    <property type="protein sequence ID" value="SMA33843.1"/>
    <property type="molecule type" value="Genomic_DNA"/>
</dbReference>
<evidence type="ECO:0000313" key="8">
    <source>
        <dbReference type="EMBL" id="SMA33843.1"/>
    </source>
</evidence>
<organism evidence="8 9">
    <name type="scientific">Parendozoicomonas haliclonae</name>
    <dbReference type="NCBI Taxonomy" id="1960125"/>
    <lineage>
        <taxon>Bacteria</taxon>
        <taxon>Pseudomonadati</taxon>
        <taxon>Pseudomonadota</taxon>
        <taxon>Gammaproteobacteria</taxon>
        <taxon>Oceanospirillales</taxon>
        <taxon>Endozoicomonadaceae</taxon>
        <taxon>Parendozoicomonas</taxon>
    </lineage>
</organism>
<keyword evidence="3" id="KW-0813">Transport</keyword>
<keyword evidence="6" id="KW-0843">Virulence</keyword>
<dbReference type="RefSeq" id="WP_087106260.1">
    <property type="nucleotide sequence ID" value="NZ_CBCSCN010000004.1"/>
</dbReference>
<keyword evidence="4" id="KW-0964">Secreted</keyword>
<protein>
    <submittedName>
        <fullName evidence="8">Yop protein translocation protein F</fullName>
    </submittedName>
</protein>
<evidence type="ECO:0000256" key="4">
    <source>
        <dbReference type="ARBA" id="ARBA00022525"/>
    </source>
</evidence>
<dbReference type="Pfam" id="PF09392">
    <property type="entry name" value="T3SS_needle_F"/>
    <property type="match status" value="1"/>
</dbReference>
<keyword evidence="9" id="KW-1185">Reference proteome</keyword>